<protein>
    <submittedName>
        <fullName evidence="1">Uncharacterized protein</fullName>
    </submittedName>
</protein>
<organism evidence="1 2">
    <name type="scientific">Lachnotalea glycerini</name>
    <dbReference type="NCBI Taxonomy" id="1763509"/>
    <lineage>
        <taxon>Bacteria</taxon>
        <taxon>Bacillati</taxon>
        <taxon>Bacillota</taxon>
        <taxon>Clostridia</taxon>
        <taxon>Lachnospirales</taxon>
        <taxon>Lachnospiraceae</taxon>
        <taxon>Lachnotalea</taxon>
    </lineage>
</organism>
<accession>A0A318ET09</accession>
<gene>
    <name evidence="1" type="ORF">C8E03_103268</name>
</gene>
<name>A0A318ET09_9FIRM</name>
<dbReference type="RefSeq" id="WP_110290840.1">
    <property type="nucleotide sequence ID" value="NZ_QICS01000003.1"/>
</dbReference>
<dbReference type="AlphaFoldDB" id="A0A318ET09"/>
<proteinExistence type="predicted"/>
<evidence type="ECO:0000313" key="1">
    <source>
        <dbReference type="EMBL" id="PXV91707.1"/>
    </source>
</evidence>
<dbReference type="EMBL" id="QICS01000003">
    <property type="protein sequence ID" value="PXV91707.1"/>
    <property type="molecule type" value="Genomic_DNA"/>
</dbReference>
<dbReference type="Proteomes" id="UP000247523">
    <property type="component" value="Unassembled WGS sequence"/>
</dbReference>
<reference evidence="1 2" key="1">
    <citation type="submission" date="2018-05" db="EMBL/GenBank/DDBJ databases">
        <title>Genomic Encyclopedia of Type Strains, Phase IV (KMG-IV): sequencing the most valuable type-strain genomes for metagenomic binning, comparative biology and taxonomic classification.</title>
        <authorList>
            <person name="Goeker M."/>
        </authorList>
    </citation>
    <scope>NUCLEOTIDE SEQUENCE [LARGE SCALE GENOMIC DNA]</scope>
    <source>
        <strain evidence="1 2">DSM 28816</strain>
    </source>
</reference>
<comment type="caution">
    <text evidence="1">The sequence shown here is derived from an EMBL/GenBank/DDBJ whole genome shotgun (WGS) entry which is preliminary data.</text>
</comment>
<evidence type="ECO:0000313" key="2">
    <source>
        <dbReference type="Proteomes" id="UP000247523"/>
    </source>
</evidence>
<sequence length="159" mass="18132">MKNTEQKTVRFYVNNPKHKEAWEYLHQLDKDICSSHQEFIIEAINSYYHKIADLKDDPYLETREREEEFIKRITHGVMEQLTADLPKVVGGFLIGLLAGEKEGVSFIGRSLAEKYTSGAVEEGFVATSNTTKAQEVAIKADISEAELVDNEYLDLDNIF</sequence>